<feature type="region of interest" description="Disordered" evidence="1">
    <location>
        <begin position="528"/>
        <end position="567"/>
    </location>
</feature>
<feature type="region of interest" description="Disordered" evidence="1">
    <location>
        <begin position="300"/>
        <end position="438"/>
    </location>
</feature>
<protein>
    <recommendedName>
        <fullName evidence="5">Pheromone-regulated membrane protein</fullName>
    </recommendedName>
</protein>
<dbReference type="Pfam" id="PF16944">
    <property type="entry name" value="KCH"/>
    <property type="match status" value="1"/>
</dbReference>
<evidence type="ECO:0008006" key="5">
    <source>
        <dbReference type="Google" id="ProtNLM"/>
    </source>
</evidence>
<reference evidence="4" key="1">
    <citation type="journal article" date="2014" name="Nat. Commun.">
        <title>Genomic adaptations of the halophilic Dead Sea filamentous fungus Eurotium rubrum.</title>
        <authorList>
            <person name="Kis-Papo T."/>
            <person name="Weig A.R."/>
            <person name="Riley R."/>
            <person name="Persoh D."/>
            <person name="Salamov A."/>
            <person name="Sun H."/>
            <person name="Lipzen A."/>
            <person name="Wasser S.P."/>
            <person name="Rambold G."/>
            <person name="Grigoriev I.V."/>
            <person name="Nevo E."/>
        </authorList>
    </citation>
    <scope>NUCLEOTIDE SEQUENCE [LARGE SCALE GENOMIC DNA]</scope>
    <source>
        <strain evidence="4">CBS 135680</strain>
    </source>
</reference>
<proteinExistence type="predicted"/>
<keyword evidence="2" id="KW-0472">Membrane</keyword>
<evidence type="ECO:0000256" key="2">
    <source>
        <dbReference type="SAM" id="Phobius"/>
    </source>
</evidence>
<dbReference type="OrthoDB" id="2128042at2759"/>
<dbReference type="InterPro" id="IPR031606">
    <property type="entry name" value="Kch1/2"/>
</dbReference>
<dbReference type="AlphaFoldDB" id="A0A017SDX9"/>
<dbReference type="HOGENOM" id="CLU_007968_0_0_1"/>
<keyword evidence="2" id="KW-0812">Transmembrane</keyword>
<dbReference type="PANTHER" id="PTHR36424">
    <property type="entry name" value="PHEROMONE-REGULATED MEMBRANE PROTEIN 6"/>
    <property type="match status" value="1"/>
</dbReference>
<name>A0A017SDX9_ASPRC</name>
<keyword evidence="2" id="KW-1133">Transmembrane helix</keyword>
<feature type="transmembrane region" description="Helical" evidence="2">
    <location>
        <begin position="224"/>
        <end position="254"/>
    </location>
</feature>
<feature type="compositionally biased region" description="Low complexity" evidence="1">
    <location>
        <begin position="328"/>
        <end position="338"/>
    </location>
</feature>
<dbReference type="STRING" id="1388766.A0A017SDX9"/>
<dbReference type="GeneID" id="63701511"/>
<feature type="compositionally biased region" description="Pro residues" evidence="1">
    <location>
        <begin position="393"/>
        <end position="405"/>
    </location>
</feature>
<organism evidence="3 4">
    <name type="scientific">Aspergillus ruber (strain CBS 135680)</name>
    <dbReference type="NCBI Taxonomy" id="1388766"/>
    <lineage>
        <taxon>Eukaryota</taxon>
        <taxon>Fungi</taxon>
        <taxon>Dikarya</taxon>
        <taxon>Ascomycota</taxon>
        <taxon>Pezizomycotina</taxon>
        <taxon>Eurotiomycetes</taxon>
        <taxon>Eurotiomycetidae</taxon>
        <taxon>Eurotiales</taxon>
        <taxon>Aspergillaceae</taxon>
        <taxon>Aspergillus</taxon>
        <taxon>Aspergillus subgen. Aspergillus</taxon>
    </lineage>
</organism>
<accession>A0A017SDX9</accession>
<evidence type="ECO:0000313" key="4">
    <source>
        <dbReference type="Proteomes" id="UP000019804"/>
    </source>
</evidence>
<dbReference type="GO" id="GO:0005886">
    <property type="term" value="C:plasma membrane"/>
    <property type="evidence" value="ECO:0007669"/>
    <property type="project" value="InterPro"/>
</dbReference>
<feature type="compositionally biased region" description="Low complexity" evidence="1">
    <location>
        <begin position="367"/>
        <end position="384"/>
    </location>
</feature>
<gene>
    <name evidence="3" type="ORF">EURHEDRAFT_515511</name>
</gene>
<keyword evidence="4" id="KW-1185">Reference proteome</keyword>
<dbReference type="Proteomes" id="UP000019804">
    <property type="component" value="Unassembled WGS sequence"/>
</dbReference>
<evidence type="ECO:0000313" key="3">
    <source>
        <dbReference type="EMBL" id="EYE95218.1"/>
    </source>
</evidence>
<dbReference type="GO" id="GO:0015079">
    <property type="term" value="F:potassium ion transmembrane transporter activity"/>
    <property type="evidence" value="ECO:0007669"/>
    <property type="project" value="InterPro"/>
</dbReference>
<dbReference type="EMBL" id="KK088423">
    <property type="protein sequence ID" value="EYE95218.1"/>
    <property type="molecule type" value="Genomic_DNA"/>
</dbReference>
<feature type="compositionally biased region" description="Low complexity" evidence="1">
    <location>
        <begin position="423"/>
        <end position="435"/>
    </location>
</feature>
<feature type="transmembrane region" description="Helical" evidence="2">
    <location>
        <begin position="82"/>
        <end position="101"/>
    </location>
</feature>
<feature type="compositionally biased region" description="Polar residues" evidence="1">
    <location>
        <begin position="530"/>
        <end position="540"/>
    </location>
</feature>
<feature type="transmembrane region" description="Helical" evidence="2">
    <location>
        <begin position="37"/>
        <end position="62"/>
    </location>
</feature>
<dbReference type="RefSeq" id="XP_040638906.1">
    <property type="nucleotide sequence ID" value="XM_040786387.1"/>
</dbReference>
<sequence>MGFCGDREKGQTSLEEKWDYVNLDDFKSESCLTPFSYFFLWFFLIISLAVYGVDTFTAVNLLAFSRWAGQIEPTIPFHISRWIYAVCIIISFALLVYRWMVAIRAIRSKSIARSYLNSLAVRIQSIRPGRRGRGWKRFLVFAELTKSKKGAEYVALFTYFSFESWMNTVFADGPRQVVNAITLYSVMQMDLLPGGQNAEKSDDSGAAQFFENVKILAVNNNLRAVVLFSMLFTLVIWVLSVIKLLIAIVLYLIFLFHHIPSRDGTLTAYCRRKINTRVMRIVKVKVNKALAKGMALQDRAPTQPNMGANVRPTLPTVGKGEDKGPIVTTISRSTTQTTLPSRPGGAVADRNPTLPDLSWSDEHPGLSRTATETSAFSESTAVSTYSPLDRGPSPAPPVPPLPANIPPMRLNTPATRPPASRFAPTPTTARSTPAPGYRGMTEERSYGAYGPPNPVPYRSHTAAPDMYGRSMTPGVVISPSAQTDYPTRTFTPVASSATAQPGYPMPSFTPFNRSASPAVAPVAYPERTFTPMNQTPQPSGGNYHAFAYPGQDSGQQPFRPYRNDGNF</sequence>
<dbReference type="PANTHER" id="PTHR36424:SF1">
    <property type="entry name" value="LOW AFFINITY K(+) TRANSPORTER 1-RELATED"/>
    <property type="match status" value="1"/>
</dbReference>
<evidence type="ECO:0000256" key="1">
    <source>
        <dbReference type="SAM" id="MobiDB-lite"/>
    </source>
</evidence>